<evidence type="ECO:0000256" key="1">
    <source>
        <dbReference type="SAM" id="MobiDB-lite"/>
    </source>
</evidence>
<feature type="non-terminal residue" evidence="2">
    <location>
        <position position="1"/>
    </location>
</feature>
<gene>
    <name evidence="2" type="ORF">TSPGSL018_11144</name>
</gene>
<feature type="region of interest" description="Disordered" evidence="1">
    <location>
        <begin position="42"/>
        <end position="67"/>
    </location>
</feature>
<proteinExistence type="predicted"/>
<evidence type="ECO:0000313" key="2">
    <source>
        <dbReference type="EMBL" id="JAC80061.1"/>
    </source>
</evidence>
<reference evidence="2" key="1">
    <citation type="submission" date="2014-05" db="EMBL/GenBank/DDBJ databases">
        <title>The transcriptome of the halophilic microalga Tetraselmis sp. GSL018 isolated from the Great Salt Lake, Utah.</title>
        <authorList>
            <person name="Jinkerson R.E."/>
            <person name="D'Adamo S."/>
            <person name="Posewitz M.C."/>
        </authorList>
    </citation>
    <scope>NUCLEOTIDE SEQUENCE</scope>
    <source>
        <strain evidence="2">GSL018</strain>
    </source>
</reference>
<sequence>QPPIGSVPELLASVGRMVEIDGTLTDCPCWILTAAPGNRDRQLSLKSNSQVEEPPTDLCSGGGHGHR</sequence>
<organism evidence="2">
    <name type="scientific">Tetraselmis sp. GSL018</name>
    <dbReference type="NCBI Taxonomy" id="582737"/>
    <lineage>
        <taxon>Eukaryota</taxon>
        <taxon>Viridiplantae</taxon>
        <taxon>Chlorophyta</taxon>
        <taxon>core chlorophytes</taxon>
        <taxon>Chlorodendrophyceae</taxon>
        <taxon>Chlorodendrales</taxon>
        <taxon>Chlorodendraceae</taxon>
        <taxon>Tetraselmis</taxon>
    </lineage>
</organism>
<protein>
    <submittedName>
        <fullName evidence="2">Uncharacterized protein</fullName>
    </submittedName>
</protein>
<accession>A0A061SBC4</accession>
<name>A0A061SBC4_9CHLO</name>
<feature type="non-terminal residue" evidence="2">
    <location>
        <position position="67"/>
    </location>
</feature>
<dbReference type="EMBL" id="GBEZ01005222">
    <property type="protein sequence ID" value="JAC80061.1"/>
    <property type="molecule type" value="Transcribed_RNA"/>
</dbReference>
<dbReference type="AlphaFoldDB" id="A0A061SBC4"/>